<dbReference type="InterPro" id="IPR003615">
    <property type="entry name" value="HNH_nuc"/>
</dbReference>
<dbReference type="GO" id="GO:0004519">
    <property type="term" value="F:endonuclease activity"/>
    <property type="evidence" value="ECO:0007669"/>
    <property type="project" value="UniProtKB-KW"/>
</dbReference>
<keyword evidence="3" id="KW-1185">Reference proteome</keyword>
<keyword evidence="2" id="KW-0255">Endonuclease</keyword>
<dbReference type="Proteomes" id="UP000239576">
    <property type="component" value="Unassembled WGS sequence"/>
</dbReference>
<dbReference type="PANTHER" id="PTHR33877:SF1">
    <property type="entry name" value="TYPE IV METHYL-DIRECTED RESTRICTION ENZYME ECOKMCRA"/>
    <property type="match status" value="1"/>
</dbReference>
<proteinExistence type="predicted"/>
<evidence type="ECO:0000259" key="1">
    <source>
        <dbReference type="SMART" id="SM00507"/>
    </source>
</evidence>
<feature type="domain" description="HNH nuclease" evidence="1">
    <location>
        <begin position="9"/>
        <end position="64"/>
    </location>
</feature>
<dbReference type="OrthoDB" id="514018at2"/>
<keyword evidence="2" id="KW-0378">Hydrolase</keyword>
<accession>A0A2T1E0S3</accession>
<reference evidence="2 3" key="2">
    <citation type="submission" date="2018-03" db="EMBL/GenBank/DDBJ databases">
        <title>The ancient ancestry and fast evolution of plastids.</title>
        <authorList>
            <person name="Moore K.R."/>
            <person name="Magnabosco C."/>
            <person name="Momper L."/>
            <person name="Gold D.A."/>
            <person name="Bosak T."/>
            <person name="Fournier G.P."/>
        </authorList>
    </citation>
    <scope>NUCLEOTIDE SEQUENCE [LARGE SCALE GENOMIC DNA]</scope>
    <source>
        <strain evidence="2 3">ULC18</strain>
    </source>
</reference>
<evidence type="ECO:0000313" key="2">
    <source>
        <dbReference type="EMBL" id="PSB26366.1"/>
    </source>
</evidence>
<dbReference type="EMBL" id="PVWK01000108">
    <property type="protein sequence ID" value="PSB26366.1"/>
    <property type="molecule type" value="Genomic_DNA"/>
</dbReference>
<reference evidence="3" key="1">
    <citation type="submission" date="2018-02" db="EMBL/GenBank/DDBJ databases">
        <authorList>
            <person name="Moore K."/>
            <person name="Momper L."/>
        </authorList>
    </citation>
    <scope>NUCLEOTIDE SEQUENCE [LARGE SCALE GENOMIC DNA]</scope>
    <source>
        <strain evidence="3">ULC18</strain>
    </source>
</reference>
<organism evidence="2 3">
    <name type="scientific">Stenomitos frigidus ULC18</name>
    <dbReference type="NCBI Taxonomy" id="2107698"/>
    <lineage>
        <taxon>Bacteria</taxon>
        <taxon>Bacillati</taxon>
        <taxon>Cyanobacteriota</taxon>
        <taxon>Cyanophyceae</taxon>
        <taxon>Leptolyngbyales</taxon>
        <taxon>Leptolyngbyaceae</taxon>
        <taxon>Stenomitos</taxon>
    </lineage>
</organism>
<comment type="caution">
    <text evidence="2">The sequence shown here is derived from an EMBL/GenBank/DDBJ whole genome shotgun (WGS) entry which is preliminary data.</text>
</comment>
<dbReference type="PANTHER" id="PTHR33877">
    <property type="entry name" value="SLL1193 PROTEIN"/>
    <property type="match status" value="1"/>
</dbReference>
<dbReference type="Gene3D" id="1.10.30.50">
    <property type="match status" value="1"/>
</dbReference>
<dbReference type="Pfam" id="PF01844">
    <property type="entry name" value="HNH"/>
    <property type="match status" value="1"/>
</dbReference>
<dbReference type="InterPro" id="IPR002711">
    <property type="entry name" value="HNH"/>
</dbReference>
<dbReference type="InterPro" id="IPR052892">
    <property type="entry name" value="NA-targeting_endonuclease"/>
</dbReference>
<dbReference type="GO" id="GO:0008270">
    <property type="term" value="F:zinc ion binding"/>
    <property type="evidence" value="ECO:0007669"/>
    <property type="project" value="InterPro"/>
</dbReference>
<evidence type="ECO:0000313" key="3">
    <source>
        <dbReference type="Proteomes" id="UP000239576"/>
    </source>
</evidence>
<name>A0A2T1E0S3_9CYAN</name>
<dbReference type="RefSeq" id="WP_106258014.1">
    <property type="nucleotide sequence ID" value="NZ_CAWNSW010000043.1"/>
</dbReference>
<keyword evidence="2" id="KW-0540">Nuclease</keyword>
<sequence>MPKDYIPVALKRLVFDRAKGCCEYCRSQARFAIESSVIEHVIPTSRNDDTIAENLALTCQGCNNYKYNEIEGLDPVAAQPVALYNPRTMLWRDHFAWNEDTTLIVGLTPIGRATVSTLRLNREGVVNLRRVLRTTGQHPPI</sequence>
<dbReference type="CDD" id="cd00085">
    <property type="entry name" value="HNHc"/>
    <property type="match status" value="1"/>
</dbReference>
<gene>
    <name evidence="2" type="ORF">C7B82_19830</name>
</gene>
<dbReference type="GO" id="GO:0003676">
    <property type="term" value="F:nucleic acid binding"/>
    <property type="evidence" value="ECO:0007669"/>
    <property type="project" value="InterPro"/>
</dbReference>
<dbReference type="AlphaFoldDB" id="A0A2T1E0S3"/>
<dbReference type="SMART" id="SM00507">
    <property type="entry name" value="HNHc"/>
    <property type="match status" value="1"/>
</dbReference>
<protein>
    <submittedName>
        <fullName evidence="2">HNH endonuclease</fullName>
    </submittedName>
</protein>